<organism evidence="1 2">
    <name type="scientific">Tetrapyrgos nigripes</name>
    <dbReference type="NCBI Taxonomy" id="182062"/>
    <lineage>
        <taxon>Eukaryota</taxon>
        <taxon>Fungi</taxon>
        <taxon>Dikarya</taxon>
        <taxon>Basidiomycota</taxon>
        <taxon>Agaricomycotina</taxon>
        <taxon>Agaricomycetes</taxon>
        <taxon>Agaricomycetidae</taxon>
        <taxon>Agaricales</taxon>
        <taxon>Marasmiineae</taxon>
        <taxon>Marasmiaceae</taxon>
        <taxon>Tetrapyrgos</taxon>
    </lineage>
</organism>
<comment type="caution">
    <text evidence="1">The sequence shown here is derived from an EMBL/GenBank/DDBJ whole genome shotgun (WGS) entry which is preliminary data.</text>
</comment>
<accession>A0A8H5FXE6</accession>
<dbReference type="InterPro" id="IPR023213">
    <property type="entry name" value="CAT-like_dom_sf"/>
</dbReference>
<dbReference type="EMBL" id="JAACJM010000066">
    <property type="protein sequence ID" value="KAF5352288.1"/>
    <property type="molecule type" value="Genomic_DNA"/>
</dbReference>
<proteinExistence type="predicted"/>
<name>A0A8H5FXE6_9AGAR</name>
<protein>
    <submittedName>
        <fullName evidence="1">Uncharacterized protein</fullName>
    </submittedName>
</protein>
<dbReference type="AlphaFoldDB" id="A0A8H5FXE6"/>
<keyword evidence="2" id="KW-1185">Reference proteome</keyword>
<dbReference type="Gene3D" id="3.30.559.10">
    <property type="entry name" value="Chloramphenicol acetyltransferase-like domain"/>
    <property type="match status" value="1"/>
</dbReference>
<gene>
    <name evidence="1" type="ORF">D9758_011954</name>
</gene>
<evidence type="ECO:0000313" key="1">
    <source>
        <dbReference type="EMBL" id="KAF5352288.1"/>
    </source>
</evidence>
<evidence type="ECO:0000313" key="2">
    <source>
        <dbReference type="Proteomes" id="UP000559256"/>
    </source>
</evidence>
<dbReference type="Proteomes" id="UP000559256">
    <property type="component" value="Unassembled WGS sequence"/>
</dbReference>
<sequence length="314" mass="33886">MSSYYELTSKDGGKNRKADGFNAFDAGDVLYIPGLIPVSKESLEEAVDASWICPRRTVPIIAFGTFAVPTQEDHHYFKYAVPSSAEAKEWVCEADVWDDNAMSIGDRDQEFKNSVGPERVLVAASWIPFGGRGRREGGRDRGTRTRTSGGGAAAAAAAGVGVYKDGYGNGAIGRRRRRSSVLWEWDGTGTTGADAEAGSWTLGLETGLGTGIGSGSGMGTGSEYDYECVLVGDTAAGEFNLKVDVRFLFTMRICYITPRSFDPISLYTQIMHCSGRDHVKLHRVGGCHGLAWVTIALPVPMQQLQTVTVLAHRK</sequence>
<reference evidence="1 2" key="1">
    <citation type="journal article" date="2020" name="ISME J.">
        <title>Uncovering the hidden diversity of litter-decomposition mechanisms in mushroom-forming fungi.</title>
        <authorList>
            <person name="Floudas D."/>
            <person name="Bentzer J."/>
            <person name="Ahren D."/>
            <person name="Johansson T."/>
            <person name="Persson P."/>
            <person name="Tunlid A."/>
        </authorList>
    </citation>
    <scope>NUCLEOTIDE SEQUENCE [LARGE SCALE GENOMIC DNA]</scope>
    <source>
        <strain evidence="1 2">CBS 291.85</strain>
    </source>
</reference>